<sequence>MVLLAGLVLGVVGYLGLAGRLPRNEFAGVRTATTMRSDATFLAARREGGRRLALTCPPCELPASVHRTVTIPEGRISSVLCVAAAHGPAAS</sequence>
<evidence type="ECO:0000313" key="2">
    <source>
        <dbReference type="Proteomes" id="UP001552427"/>
    </source>
</evidence>
<name>A0ABV3HG02_9ACTN</name>
<evidence type="ECO:0000313" key="1">
    <source>
        <dbReference type="EMBL" id="MEV4291481.1"/>
    </source>
</evidence>
<keyword evidence="2" id="KW-1185">Reference proteome</keyword>
<accession>A0ABV3HG02</accession>
<proteinExistence type="predicted"/>
<comment type="caution">
    <text evidence="1">The sequence shown here is derived from an EMBL/GenBank/DDBJ whole genome shotgun (WGS) entry which is preliminary data.</text>
</comment>
<dbReference type="RefSeq" id="WP_364460132.1">
    <property type="nucleotide sequence ID" value="NZ_JBFARM010000014.1"/>
</dbReference>
<dbReference type="EMBL" id="JBFARM010000014">
    <property type="protein sequence ID" value="MEV4291481.1"/>
    <property type="molecule type" value="Genomic_DNA"/>
</dbReference>
<gene>
    <name evidence="1" type="ORF">AB0K40_38755</name>
</gene>
<organism evidence="1 2">
    <name type="scientific">Nonomuraea bangladeshensis</name>
    <dbReference type="NCBI Taxonomy" id="404385"/>
    <lineage>
        <taxon>Bacteria</taxon>
        <taxon>Bacillati</taxon>
        <taxon>Actinomycetota</taxon>
        <taxon>Actinomycetes</taxon>
        <taxon>Streptosporangiales</taxon>
        <taxon>Streptosporangiaceae</taxon>
        <taxon>Nonomuraea</taxon>
    </lineage>
</organism>
<dbReference type="Proteomes" id="UP001552427">
    <property type="component" value="Unassembled WGS sequence"/>
</dbReference>
<reference evidence="1 2" key="1">
    <citation type="submission" date="2024-06" db="EMBL/GenBank/DDBJ databases">
        <title>The Natural Products Discovery Center: Release of the First 8490 Sequenced Strains for Exploring Actinobacteria Biosynthetic Diversity.</title>
        <authorList>
            <person name="Kalkreuter E."/>
            <person name="Kautsar S.A."/>
            <person name="Yang D."/>
            <person name="Bader C.D."/>
            <person name="Teijaro C.N."/>
            <person name="Fluegel L."/>
            <person name="Davis C.M."/>
            <person name="Simpson J.R."/>
            <person name="Lauterbach L."/>
            <person name="Steele A.D."/>
            <person name="Gui C."/>
            <person name="Meng S."/>
            <person name="Li G."/>
            <person name="Viehrig K."/>
            <person name="Ye F."/>
            <person name="Su P."/>
            <person name="Kiefer A.F."/>
            <person name="Nichols A."/>
            <person name="Cepeda A.J."/>
            <person name="Yan W."/>
            <person name="Fan B."/>
            <person name="Jiang Y."/>
            <person name="Adhikari A."/>
            <person name="Zheng C.-J."/>
            <person name="Schuster L."/>
            <person name="Cowan T.M."/>
            <person name="Smanski M.J."/>
            <person name="Chevrette M.G."/>
            <person name="De Carvalho L.P.S."/>
            <person name="Shen B."/>
        </authorList>
    </citation>
    <scope>NUCLEOTIDE SEQUENCE [LARGE SCALE GENOMIC DNA]</scope>
    <source>
        <strain evidence="1 2">NPDC049574</strain>
    </source>
</reference>
<protein>
    <submittedName>
        <fullName evidence="1">Uncharacterized protein</fullName>
    </submittedName>
</protein>